<evidence type="ECO:0000313" key="1">
    <source>
        <dbReference type="EMBL" id="KKL10908.1"/>
    </source>
</evidence>
<dbReference type="AlphaFoldDB" id="A0A0F9DFY5"/>
<proteinExistence type="predicted"/>
<dbReference type="Pfam" id="PF16510">
    <property type="entry name" value="P22_portal"/>
    <property type="match status" value="1"/>
</dbReference>
<name>A0A0F9DFY5_9ZZZZ</name>
<organism evidence="1">
    <name type="scientific">marine sediment metagenome</name>
    <dbReference type="NCBI Taxonomy" id="412755"/>
    <lineage>
        <taxon>unclassified sequences</taxon>
        <taxon>metagenomes</taxon>
        <taxon>ecological metagenomes</taxon>
    </lineage>
</organism>
<sequence length="427" mass="48541">VKEESFSAASLSAASLFGAGAEALSAKIPCATVMDFYLQPNKEHPNGLFLTGANGIILQQKEYPLNYYHLEHFKDIDVPGVFWGQATTANAIGLQFTWNTTLTSLVEFNRQMAKGKFLVPKQAKIEVGFDDTIGQIIKYSPVYGLKPEHLQLKGLPTTIDQVMALTKSSIDDLYNQHEISRGTNKSDIRSGEMVSLLREQDAHGNIPSHALFEESLERLMKRMLERIRKEYTAERMLKIMGEEGEFVVFKFKGADLRNNTDVIVRRESTLPDSRVDREAKVLKKLELGLYGPIDDRKVRRTVARMIDDAGANSIYEPDRLDERIAEKENHLMMDAEDMDTNAAKALINSYDNHVIHDEIHDRFRKGSDYQKLKYSESEEDQERFLELDIRFEAHNEVHKGFIVEQEQKMVQQQIALQGGGKNGKGNK</sequence>
<protein>
    <submittedName>
        <fullName evidence="1">Uncharacterized protein</fullName>
    </submittedName>
</protein>
<dbReference type="InterPro" id="IPR032427">
    <property type="entry name" value="P22_portal"/>
</dbReference>
<gene>
    <name evidence="1" type="ORF">LCGC14_2551110</name>
</gene>
<comment type="caution">
    <text evidence="1">The sequence shown here is derived from an EMBL/GenBank/DDBJ whole genome shotgun (WGS) entry which is preliminary data.</text>
</comment>
<accession>A0A0F9DFY5</accession>
<reference evidence="1" key="1">
    <citation type="journal article" date="2015" name="Nature">
        <title>Complex archaea that bridge the gap between prokaryotes and eukaryotes.</title>
        <authorList>
            <person name="Spang A."/>
            <person name="Saw J.H."/>
            <person name="Jorgensen S.L."/>
            <person name="Zaremba-Niedzwiedzka K."/>
            <person name="Martijn J."/>
            <person name="Lind A.E."/>
            <person name="van Eijk R."/>
            <person name="Schleper C."/>
            <person name="Guy L."/>
            <person name="Ettema T.J."/>
        </authorList>
    </citation>
    <scope>NUCLEOTIDE SEQUENCE</scope>
</reference>
<dbReference type="EMBL" id="LAZR01041871">
    <property type="protein sequence ID" value="KKL10908.1"/>
    <property type="molecule type" value="Genomic_DNA"/>
</dbReference>
<feature type="non-terminal residue" evidence="1">
    <location>
        <position position="1"/>
    </location>
</feature>